<evidence type="ECO:0000259" key="2">
    <source>
        <dbReference type="Pfam" id="PF10099"/>
    </source>
</evidence>
<dbReference type="PANTHER" id="PTHR37461">
    <property type="entry name" value="ANTI-SIGMA-K FACTOR RSKA"/>
    <property type="match status" value="1"/>
</dbReference>
<name>A0A2S7WW54_9FLAO</name>
<dbReference type="AlphaFoldDB" id="A0A2S7WW54"/>
<dbReference type="GO" id="GO:0006417">
    <property type="term" value="P:regulation of translation"/>
    <property type="evidence" value="ECO:0007669"/>
    <property type="project" value="TreeGrafter"/>
</dbReference>
<dbReference type="PANTHER" id="PTHR37461:SF1">
    <property type="entry name" value="ANTI-SIGMA-K FACTOR RSKA"/>
    <property type="match status" value="1"/>
</dbReference>
<keyword evidence="4" id="KW-1185">Reference proteome</keyword>
<protein>
    <submittedName>
        <fullName evidence="3">Anti-sigma factor</fullName>
    </submittedName>
</protein>
<dbReference type="GO" id="GO:0016989">
    <property type="term" value="F:sigma factor antagonist activity"/>
    <property type="evidence" value="ECO:0007669"/>
    <property type="project" value="TreeGrafter"/>
</dbReference>
<accession>A0A2S7WW54</accession>
<gene>
    <name evidence="3" type="ORF">BTO16_04280</name>
</gene>
<proteinExistence type="predicted"/>
<evidence type="ECO:0000313" key="4">
    <source>
        <dbReference type="Proteomes" id="UP000239068"/>
    </source>
</evidence>
<organism evidence="3 4">
    <name type="scientific">Polaribacter glomeratus</name>
    <dbReference type="NCBI Taxonomy" id="102"/>
    <lineage>
        <taxon>Bacteria</taxon>
        <taxon>Pseudomonadati</taxon>
        <taxon>Bacteroidota</taxon>
        <taxon>Flavobacteriia</taxon>
        <taxon>Flavobacteriales</taxon>
        <taxon>Flavobacteriaceae</taxon>
    </lineage>
</organism>
<keyword evidence="1" id="KW-0175">Coiled coil</keyword>
<dbReference type="GO" id="GO:0005886">
    <property type="term" value="C:plasma membrane"/>
    <property type="evidence" value="ECO:0007669"/>
    <property type="project" value="InterPro"/>
</dbReference>
<feature type="domain" description="Anti-sigma K factor RskA C-terminal" evidence="2">
    <location>
        <begin position="98"/>
        <end position="248"/>
    </location>
</feature>
<comment type="caution">
    <text evidence="3">The sequence shown here is derived from an EMBL/GenBank/DDBJ whole genome shotgun (WGS) entry which is preliminary data.</text>
</comment>
<dbReference type="InterPro" id="IPR051474">
    <property type="entry name" value="Anti-sigma-K/W_factor"/>
</dbReference>
<evidence type="ECO:0000256" key="1">
    <source>
        <dbReference type="SAM" id="Coils"/>
    </source>
</evidence>
<feature type="coiled-coil region" evidence="1">
    <location>
        <begin position="108"/>
        <end position="149"/>
    </location>
</feature>
<dbReference type="OrthoDB" id="1420916at2"/>
<dbReference type="RefSeq" id="WP_105020404.1">
    <property type="nucleotide sequence ID" value="NZ_MSCM01000001.1"/>
</dbReference>
<sequence length="260" mass="28480">MDTREYIASGILELYVAGSLSEKENVEIHAAIQENPELLVEVKSIENAILQLTAAAKKDTAYSFNDIKTQLTVKETKVISITKPKTNWLQYSGWAATFLIGSVLMYTLSQNNQLQEQVATEKQQLEEQIDKAATNLADAEKLIDIFRDKDIISVALAGQQVSPTSYAKVYWDKKANSIYLDAKGLPDPPKGKVYQVWSLKLTPLTPTSLGTLDTFTADANKIFTITNANQSEAFGITLEPAGGSLSPNLEQLYTLGAVAS</sequence>
<dbReference type="InterPro" id="IPR018764">
    <property type="entry name" value="RskA_C"/>
</dbReference>
<reference evidence="3 4" key="1">
    <citation type="submission" date="2016-12" db="EMBL/GenBank/DDBJ databases">
        <title>Trade-off between light-utilization and light-protection in marine flavobacteria.</title>
        <authorList>
            <person name="Kumagai Y."/>
            <person name="Yoshizawa S."/>
            <person name="Kogure K."/>
            <person name="Iwasaki W."/>
        </authorList>
    </citation>
    <scope>NUCLEOTIDE SEQUENCE [LARGE SCALE GENOMIC DNA]</scope>
    <source>
        <strain evidence="3 4">ATCC 43844</strain>
    </source>
</reference>
<evidence type="ECO:0000313" key="3">
    <source>
        <dbReference type="EMBL" id="PQJ81833.1"/>
    </source>
</evidence>
<dbReference type="EMBL" id="MSCM01000001">
    <property type="protein sequence ID" value="PQJ81833.1"/>
    <property type="molecule type" value="Genomic_DNA"/>
</dbReference>
<dbReference type="Proteomes" id="UP000239068">
    <property type="component" value="Unassembled WGS sequence"/>
</dbReference>
<dbReference type="Pfam" id="PF10099">
    <property type="entry name" value="RskA_C"/>
    <property type="match status" value="1"/>
</dbReference>